<dbReference type="InterPro" id="IPR000914">
    <property type="entry name" value="SBP_5_dom"/>
</dbReference>
<gene>
    <name evidence="6" type="ORF">ACG02S_13110</name>
</gene>
<dbReference type="InterPro" id="IPR039424">
    <property type="entry name" value="SBP_5"/>
</dbReference>
<dbReference type="Gene3D" id="3.10.105.10">
    <property type="entry name" value="Dipeptide-binding Protein, Domain 3"/>
    <property type="match status" value="1"/>
</dbReference>
<dbReference type="Gene3D" id="3.90.76.10">
    <property type="entry name" value="Dipeptide-binding Protein, Domain 1"/>
    <property type="match status" value="1"/>
</dbReference>
<evidence type="ECO:0000256" key="3">
    <source>
        <dbReference type="ARBA" id="ARBA00022729"/>
    </source>
</evidence>
<evidence type="ECO:0000256" key="4">
    <source>
        <dbReference type="SAM" id="SignalP"/>
    </source>
</evidence>
<keyword evidence="3 4" id="KW-0732">Signal</keyword>
<name>A0ABW7EQD0_9BURK</name>
<protein>
    <submittedName>
        <fullName evidence="6">ABC transporter substrate-binding protein</fullName>
    </submittedName>
</protein>
<reference evidence="6 7" key="1">
    <citation type="submission" date="2024-09" db="EMBL/GenBank/DDBJ databases">
        <title>Novel species of the genus Pelomonas and Roseateles isolated from streams.</title>
        <authorList>
            <person name="Lu H."/>
        </authorList>
    </citation>
    <scope>NUCLEOTIDE SEQUENCE [LARGE SCALE GENOMIC DNA]</scope>
    <source>
        <strain evidence="6 7">DC23W</strain>
    </source>
</reference>
<comment type="caution">
    <text evidence="6">The sequence shown here is derived from an EMBL/GenBank/DDBJ whole genome shotgun (WGS) entry which is preliminary data.</text>
</comment>
<feature type="signal peptide" evidence="4">
    <location>
        <begin position="1"/>
        <end position="21"/>
    </location>
</feature>
<dbReference type="Pfam" id="PF00496">
    <property type="entry name" value="SBP_bac_5"/>
    <property type="match status" value="1"/>
</dbReference>
<evidence type="ECO:0000259" key="5">
    <source>
        <dbReference type="Pfam" id="PF00496"/>
    </source>
</evidence>
<dbReference type="PANTHER" id="PTHR30290">
    <property type="entry name" value="PERIPLASMIC BINDING COMPONENT OF ABC TRANSPORTER"/>
    <property type="match status" value="1"/>
</dbReference>
<feature type="chain" id="PRO_5046795016" evidence="4">
    <location>
        <begin position="22"/>
        <end position="522"/>
    </location>
</feature>
<evidence type="ECO:0000256" key="1">
    <source>
        <dbReference type="ARBA" id="ARBA00005695"/>
    </source>
</evidence>
<dbReference type="Gene3D" id="3.40.190.10">
    <property type="entry name" value="Periplasmic binding protein-like II"/>
    <property type="match status" value="1"/>
</dbReference>
<dbReference type="InterPro" id="IPR030678">
    <property type="entry name" value="Peptide/Ni-bd"/>
</dbReference>
<accession>A0ABW7EQD0</accession>
<dbReference type="Proteomes" id="UP001606300">
    <property type="component" value="Unassembled WGS sequence"/>
</dbReference>
<dbReference type="SUPFAM" id="SSF53850">
    <property type="entry name" value="Periplasmic binding protein-like II"/>
    <property type="match status" value="1"/>
</dbReference>
<dbReference type="RefSeq" id="WP_394470900.1">
    <property type="nucleotide sequence ID" value="NZ_JBIGHY010000004.1"/>
</dbReference>
<dbReference type="CDD" id="cd08498">
    <property type="entry name" value="PBP2_NikA_DppA_OppA_like_2"/>
    <property type="match status" value="1"/>
</dbReference>
<keyword evidence="7" id="KW-1185">Reference proteome</keyword>
<evidence type="ECO:0000313" key="6">
    <source>
        <dbReference type="EMBL" id="MFG6414833.1"/>
    </source>
</evidence>
<dbReference type="PANTHER" id="PTHR30290:SF9">
    <property type="entry name" value="OLIGOPEPTIDE-BINDING PROTEIN APPA"/>
    <property type="match status" value="1"/>
</dbReference>
<keyword evidence="2" id="KW-0813">Transport</keyword>
<feature type="domain" description="Solute-binding protein family 5" evidence="5">
    <location>
        <begin position="65"/>
        <end position="438"/>
    </location>
</feature>
<proteinExistence type="inferred from homology"/>
<dbReference type="EMBL" id="JBIGHY010000004">
    <property type="protein sequence ID" value="MFG6414833.1"/>
    <property type="molecule type" value="Genomic_DNA"/>
</dbReference>
<organism evidence="6 7">
    <name type="scientific">Pelomonas dachongensis</name>
    <dbReference type="NCBI Taxonomy" id="3299029"/>
    <lineage>
        <taxon>Bacteria</taxon>
        <taxon>Pseudomonadati</taxon>
        <taxon>Pseudomonadota</taxon>
        <taxon>Betaproteobacteria</taxon>
        <taxon>Burkholderiales</taxon>
        <taxon>Sphaerotilaceae</taxon>
        <taxon>Roseateles</taxon>
    </lineage>
</organism>
<sequence length="522" mass="58310">MKSLHRILPLLAALTLSAAGAAPLRWAAQNDILTLDPHSQDHNTSNAIGNHIYEGLTRLGKDYRPEPSLATKWTYVSQTQVRFDLRRGVKFHDGSPFTADDVVFSFGRITQPQGTKQTYVSGIKAISKIDDHTVDLVLEAPTPMLLQNIISFPIVSKAWSEKNNTTSTQDYKAKEENFASRNANGTGPYRLVSWQPDQAVKMVANKDWWDRNASNVTELSYLPIKSAPTRVAALLSGDVDIVTDIPPQDFFKLKEQGKVRLLEGSEIRTIFFVMDEGSDELRESSVKGRNPFKDKRVREAMNLALDREAIKRSIMRGLSVPAALMIAPGVNGYDAALDAPLKADVAKARKLLADAGYPNGFELPLHCPNNRYVNDEQVCQAAVSMWARIGVKVRLIAAPFSTHSQTFQRGESPFFMLGWGVSTYDALYGMQAWGHTRTQGADGNFNFGKISDAALDALIQKIKFEPDVPKRNALIREALLRIRDESLFIPIHHQIRPWAMKPGVTTLHRSNDYFEARYTTVK</sequence>
<dbReference type="PIRSF" id="PIRSF002741">
    <property type="entry name" value="MppA"/>
    <property type="match status" value="1"/>
</dbReference>
<evidence type="ECO:0000256" key="2">
    <source>
        <dbReference type="ARBA" id="ARBA00022448"/>
    </source>
</evidence>
<comment type="similarity">
    <text evidence="1">Belongs to the bacterial solute-binding protein 5 family.</text>
</comment>
<evidence type="ECO:0000313" key="7">
    <source>
        <dbReference type="Proteomes" id="UP001606300"/>
    </source>
</evidence>